<protein>
    <submittedName>
        <fullName evidence="3">Uncharacterized protein</fullName>
    </submittedName>
</protein>
<proteinExistence type="predicted"/>
<evidence type="ECO:0000313" key="4">
    <source>
        <dbReference type="Proteomes" id="UP001460270"/>
    </source>
</evidence>
<keyword evidence="2" id="KW-0732">Signal</keyword>
<evidence type="ECO:0000313" key="3">
    <source>
        <dbReference type="EMBL" id="KAK7922781.1"/>
    </source>
</evidence>
<keyword evidence="4" id="KW-1185">Reference proteome</keyword>
<feature type="chain" id="PRO_5043665145" evidence="2">
    <location>
        <begin position="19"/>
        <end position="422"/>
    </location>
</feature>
<sequence length="422" mass="48763">MLLQLIVFTLVDFGASWSTTNECYGSSYTLTPSQTTSPIYFMPKSIDKRILVVENGQSKHERFEATLSGIKIKDLTEQDNGAILYFDNENTVYLTVSDCASADTKYYGEVFSWIIPYDAQYLEFSQVLPEGPLKPVTYWNRSLASVKRGQVNHDYFEIHNLKQKDSGYYRFRRYGNRLIKWKRIRVEANHKHFELNEGDDLDMDFPNGFKFAYITFVAEGSTYEEEIDRSVLSRRMEVARSYFIFRGLRHGDAGIYKFRDIEGNVAVTMQLEVIIAEIPTWVYIVIFAVIILGLLICCCCIKKCCCKKVQVQETNLVLPRHLLCITMIQINLLHLRSLFSLKSQESLLQIQQFLMHLAAAQTYHHITSKPQLQKLWDPPRSRTNSSSEPRFELKESIFPSAPPLSSDTSTQDVYTSDKLNFL</sequence>
<keyword evidence="1" id="KW-0812">Transmembrane</keyword>
<comment type="caution">
    <text evidence="3">The sequence shown here is derived from an EMBL/GenBank/DDBJ whole genome shotgun (WGS) entry which is preliminary data.</text>
</comment>
<feature type="transmembrane region" description="Helical" evidence="1">
    <location>
        <begin position="281"/>
        <end position="301"/>
    </location>
</feature>
<organism evidence="3 4">
    <name type="scientific">Mugilogobius chulae</name>
    <name type="common">yellowstripe goby</name>
    <dbReference type="NCBI Taxonomy" id="88201"/>
    <lineage>
        <taxon>Eukaryota</taxon>
        <taxon>Metazoa</taxon>
        <taxon>Chordata</taxon>
        <taxon>Craniata</taxon>
        <taxon>Vertebrata</taxon>
        <taxon>Euteleostomi</taxon>
        <taxon>Actinopterygii</taxon>
        <taxon>Neopterygii</taxon>
        <taxon>Teleostei</taxon>
        <taxon>Neoteleostei</taxon>
        <taxon>Acanthomorphata</taxon>
        <taxon>Gobiaria</taxon>
        <taxon>Gobiiformes</taxon>
        <taxon>Gobioidei</taxon>
        <taxon>Gobiidae</taxon>
        <taxon>Gobionellinae</taxon>
        <taxon>Mugilogobius</taxon>
    </lineage>
</organism>
<gene>
    <name evidence="3" type="ORF">WMY93_009683</name>
</gene>
<dbReference type="EMBL" id="JBBPFD010000006">
    <property type="protein sequence ID" value="KAK7922781.1"/>
    <property type="molecule type" value="Genomic_DNA"/>
</dbReference>
<keyword evidence="1" id="KW-0472">Membrane</keyword>
<dbReference type="AlphaFoldDB" id="A0AAW0PC97"/>
<dbReference type="Proteomes" id="UP001460270">
    <property type="component" value="Unassembled WGS sequence"/>
</dbReference>
<reference evidence="4" key="1">
    <citation type="submission" date="2024-04" db="EMBL/GenBank/DDBJ databases">
        <title>Salinicola lusitanus LLJ914,a marine bacterium isolated from the Okinawa Trough.</title>
        <authorList>
            <person name="Li J."/>
        </authorList>
    </citation>
    <scope>NUCLEOTIDE SEQUENCE [LARGE SCALE GENOMIC DNA]</scope>
</reference>
<accession>A0AAW0PC97</accession>
<name>A0AAW0PC97_9GOBI</name>
<feature type="signal peptide" evidence="2">
    <location>
        <begin position="1"/>
        <end position="18"/>
    </location>
</feature>
<evidence type="ECO:0000256" key="1">
    <source>
        <dbReference type="SAM" id="Phobius"/>
    </source>
</evidence>
<evidence type="ECO:0000256" key="2">
    <source>
        <dbReference type="SAM" id="SignalP"/>
    </source>
</evidence>
<keyword evidence="1" id="KW-1133">Transmembrane helix</keyword>